<reference evidence="2" key="1">
    <citation type="submission" date="2016-07" db="EMBL/GenBank/DDBJ databases">
        <title>Microvirga ossetica sp. nov. a new species of rhizobia isolated from root nodules of the legume species Vicia alpestris Steven originated from North Ossetia region in the Caucasus.</title>
        <authorList>
            <person name="Safronova V.I."/>
            <person name="Kuznetsova I.G."/>
            <person name="Sazanova A.L."/>
            <person name="Belimov A."/>
            <person name="Andronov E."/>
            <person name="Osledkin Y.S."/>
            <person name="Onishchuk O.P."/>
            <person name="Kurchak O.N."/>
            <person name="Shaposhnikov A.I."/>
            <person name="Willems A."/>
            <person name="Tikhonovich I.A."/>
        </authorList>
    </citation>
    <scope>NUCLEOTIDE SEQUENCE [LARGE SCALE GENOMIC DNA]</scope>
    <source>
        <strain evidence="2">V5/3M</strain>
    </source>
</reference>
<dbReference type="EMBL" id="CP016616">
    <property type="protein sequence ID" value="ANY80806.1"/>
    <property type="molecule type" value="Genomic_DNA"/>
</dbReference>
<sequence length="82" mass="9285">MEADMKQACWFGFQGNIHGRRGKSRRKDEMRPREELQSWEGRRPFRGIPDGEADPGSRTSVVLFPSPTRGERVPAPLSSSTL</sequence>
<protein>
    <submittedName>
        <fullName evidence="2">Uncharacterized protein</fullName>
    </submittedName>
</protein>
<dbReference type="AlphaFoldDB" id="A0A1B2ELE7"/>
<feature type="region of interest" description="Disordered" evidence="1">
    <location>
        <begin position="15"/>
        <end position="82"/>
    </location>
</feature>
<organism evidence="2">
    <name type="scientific">Microvirga ossetica</name>
    <dbReference type="NCBI Taxonomy" id="1882682"/>
    <lineage>
        <taxon>Bacteria</taxon>
        <taxon>Pseudomonadati</taxon>
        <taxon>Pseudomonadota</taxon>
        <taxon>Alphaproteobacteria</taxon>
        <taxon>Hyphomicrobiales</taxon>
        <taxon>Methylobacteriaceae</taxon>
        <taxon>Microvirga</taxon>
    </lineage>
</organism>
<evidence type="ECO:0000313" key="2">
    <source>
        <dbReference type="EMBL" id="ANY80806.1"/>
    </source>
</evidence>
<proteinExistence type="predicted"/>
<name>A0A1B2ELE7_9HYPH</name>
<gene>
    <name evidence="2" type="ORF">BB934_23375</name>
</gene>
<evidence type="ECO:0000256" key="1">
    <source>
        <dbReference type="SAM" id="MobiDB-lite"/>
    </source>
</evidence>
<feature type="compositionally biased region" description="Basic and acidic residues" evidence="1">
    <location>
        <begin position="26"/>
        <end position="43"/>
    </location>
</feature>
<accession>A0A1B2ELE7</accession>
<dbReference type="KEGG" id="moc:BB934_23375"/>